<protein>
    <submittedName>
        <fullName evidence="1">Uncharacterized protein</fullName>
    </submittedName>
</protein>
<name>A0A345NPV1_9MICO</name>
<dbReference type="KEGG" id="orn:DV701_13845"/>
<evidence type="ECO:0000313" key="1">
    <source>
        <dbReference type="EMBL" id="AXH97059.1"/>
    </source>
</evidence>
<reference evidence="1 2" key="1">
    <citation type="submission" date="2018-07" db="EMBL/GenBank/DDBJ databases">
        <title>Complete genome sequencing of Ornithinimicrobium sp. AMA3305.</title>
        <authorList>
            <person name="Bae J.-W."/>
        </authorList>
    </citation>
    <scope>NUCLEOTIDE SEQUENCE [LARGE SCALE GENOMIC DNA]</scope>
    <source>
        <strain evidence="1 2">AMA3305</strain>
    </source>
</reference>
<proteinExistence type="predicted"/>
<dbReference type="AlphaFoldDB" id="A0A345NPV1"/>
<accession>A0A345NPV1</accession>
<gene>
    <name evidence="1" type="ORF">DV701_13845</name>
</gene>
<sequence>MSIKTKPRRAALVVLGAGAVIVGGAYGGVALAEGTVASDTVEDNIAADQYPKPANPDYAINAKGLTYGTAAQANVPDEEPDLILVVSDAGAEGYVYTDELNPPDFKSPQEALAWQEERYASDFVLGVYESDGATKIGTFTIPKSEN</sequence>
<dbReference type="Proteomes" id="UP000253790">
    <property type="component" value="Chromosome"/>
</dbReference>
<evidence type="ECO:0000313" key="2">
    <source>
        <dbReference type="Proteomes" id="UP000253790"/>
    </source>
</evidence>
<dbReference type="OrthoDB" id="3786257at2"/>
<dbReference type="RefSeq" id="WP_114929078.1">
    <property type="nucleotide sequence ID" value="NZ_CP031229.1"/>
</dbReference>
<dbReference type="EMBL" id="CP031229">
    <property type="protein sequence ID" value="AXH97059.1"/>
    <property type="molecule type" value="Genomic_DNA"/>
</dbReference>
<keyword evidence="2" id="KW-1185">Reference proteome</keyword>
<organism evidence="1 2">
    <name type="scientific">Ornithinimicrobium avium</name>
    <dbReference type="NCBI Taxonomy" id="2283195"/>
    <lineage>
        <taxon>Bacteria</taxon>
        <taxon>Bacillati</taxon>
        <taxon>Actinomycetota</taxon>
        <taxon>Actinomycetes</taxon>
        <taxon>Micrococcales</taxon>
        <taxon>Ornithinimicrobiaceae</taxon>
        <taxon>Ornithinimicrobium</taxon>
    </lineage>
</organism>